<dbReference type="EMBL" id="LAZR01059493">
    <property type="protein sequence ID" value="KKK67675.1"/>
    <property type="molecule type" value="Genomic_DNA"/>
</dbReference>
<proteinExistence type="predicted"/>
<gene>
    <name evidence="1" type="ORF">LCGC14_2951690</name>
</gene>
<accession>A0A0F8Y282</accession>
<organism evidence="1">
    <name type="scientific">marine sediment metagenome</name>
    <dbReference type="NCBI Taxonomy" id="412755"/>
    <lineage>
        <taxon>unclassified sequences</taxon>
        <taxon>metagenomes</taxon>
        <taxon>ecological metagenomes</taxon>
    </lineage>
</organism>
<sequence length="72" mass="8845">MAEEYKKRRQKNIRNRRKFLYNNYTKKELITSTKHMIFNKSDTKKRIINLILKREFGSLRMGNNRLNAKKII</sequence>
<reference evidence="1" key="1">
    <citation type="journal article" date="2015" name="Nature">
        <title>Complex archaea that bridge the gap between prokaryotes and eukaryotes.</title>
        <authorList>
            <person name="Spang A."/>
            <person name="Saw J.H."/>
            <person name="Jorgensen S.L."/>
            <person name="Zaremba-Niedzwiedzka K."/>
            <person name="Martijn J."/>
            <person name="Lind A.E."/>
            <person name="van Eijk R."/>
            <person name="Schleper C."/>
            <person name="Guy L."/>
            <person name="Ettema T.J."/>
        </authorList>
    </citation>
    <scope>NUCLEOTIDE SEQUENCE</scope>
</reference>
<evidence type="ECO:0000313" key="1">
    <source>
        <dbReference type="EMBL" id="KKK67675.1"/>
    </source>
</evidence>
<dbReference type="AlphaFoldDB" id="A0A0F8Y282"/>
<protein>
    <submittedName>
        <fullName evidence="1">Uncharacterized protein</fullName>
    </submittedName>
</protein>
<name>A0A0F8Y282_9ZZZZ</name>
<comment type="caution">
    <text evidence="1">The sequence shown here is derived from an EMBL/GenBank/DDBJ whole genome shotgun (WGS) entry which is preliminary data.</text>
</comment>